<sequence>MRSRVSKPPSSIGPILATAGGIAILSAMDAVMKTASLALGAYMAALLRAGIAFAIVAPLWLAGRPSWPARTVMKIHAIRGVVGAGMALTFFYALTKLPLAETIAISFVAPIISLYLAAILLGETVRPRAVWGAVLGLAGVLVIVGGKFGRGNLNEDTLFGLAAIVTSALLYAWNLVLQRQQALVAKPTEVATFYMGIAGLTYCLAAPFLFEFPDVAGLRSVAIGAALTVAGALTMAWAYARAEAQVLVPLEYSGFVWASLFGWLLLAEAVTWTAVAGAALIVFGCWIATTGRHTEQSAL</sequence>
<gene>
    <name evidence="8" type="ORF">K3181_09080</name>
</gene>
<feature type="transmembrane region" description="Helical" evidence="6">
    <location>
        <begin position="129"/>
        <end position="146"/>
    </location>
</feature>
<name>A0ABS7JVK2_9SPHN</name>
<feature type="domain" description="EamA" evidence="7">
    <location>
        <begin position="159"/>
        <end position="289"/>
    </location>
</feature>
<comment type="subcellular location">
    <subcellularLocation>
        <location evidence="1">Membrane</location>
        <topology evidence="1">Multi-pass membrane protein</topology>
    </subcellularLocation>
</comment>
<dbReference type="PANTHER" id="PTHR22911:SF6">
    <property type="entry name" value="SOLUTE CARRIER FAMILY 35 MEMBER G1"/>
    <property type="match status" value="1"/>
</dbReference>
<feature type="transmembrane region" description="Helical" evidence="6">
    <location>
        <begin position="216"/>
        <end position="239"/>
    </location>
</feature>
<dbReference type="EMBL" id="JAIGNU010000001">
    <property type="protein sequence ID" value="MBX7501594.1"/>
    <property type="molecule type" value="Genomic_DNA"/>
</dbReference>
<evidence type="ECO:0000256" key="4">
    <source>
        <dbReference type="ARBA" id="ARBA00022989"/>
    </source>
</evidence>
<evidence type="ECO:0000256" key="3">
    <source>
        <dbReference type="ARBA" id="ARBA00022692"/>
    </source>
</evidence>
<evidence type="ECO:0000259" key="7">
    <source>
        <dbReference type="Pfam" id="PF00892"/>
    </source>
</evidence>
<reference evidence="8 9" key="1">
    <citation type="submission" date="2021-08" db="EMBL/GenBank/DDBJ databases">
        <title>Comparative Genomics Analysis of the Genus Qipengyuania Reveals Extensive Genetic Diversity and Metabolic Versatility, Including the Description of Fifteen Novel Species.</title>
        <authorList>
            <person name="Liu Y."/>
        </authorList>
    </citation>
    <scope>NUCLEOTIDE SEQUENCE [LARGE SCALE GENOMIC DNA]</scope>
    <source>
        <strain evidence="8 9">YG27</strain>
    </source>
</reference>
<dbReference type="PANTHER" id="PTHR22911">
    <property type="entry name" value="ACYL-MALONYL CONDENSING ENZYME-RELATED"/>
    <property type="match status" value="1"/>
</dbReference>
<evidence type="ECO:0000256" key="5">
    <source>
        <dbReference type="ARBA" id="ARBA00023136"/>
    </source>
</evidence>
<feature type="transmembrane region" description="Helical" evidence="6">
    <location>
        <begin position="12"/>
        <end position="31"/>
    </location>
</feature>
<proteinExistence type="inferred from homology"/>
<evidence type="ECO:0000256" key="2">
    <source>
        <dbReference type="ARBA" id="ARBA00009853"/>
    </source>
</evidence>
<comment type="caution">
    <text evidence="8">The sequence shown here is derived from an EMBL/GenBank/DDBJ whole genome shotgun (WGS) entry which is preliminary data.</text>
</comment>
<keyword evidence="3 6" id="KW-0812">Transmembrane</keyword>
<accession>A0ABS7JVK2</accession>
<comment type="similarity">
    <text evidence="2">Belongs to the drug/metabolite transporter (DMT) superfamily. 10 TMS drug/metabolite exporter (DME) (TC 2.A.7.3) family.</text>
</comment>
<evidence type="ECO:0000313" key="9">
    <source>
        <dbReference type="Proteomes" id="UP000782554"/>
    </source>
</evidence>
<keyword evidence="9" id="KW-1185">Reference proteome</keyword>
<feature type="transmembrane region" description="Helical" evidence="6">
    <location>
        <begin position="189"/>
        <end position="210"/>
    </location>
</feature>
<dbReference type="Pfam" id="PF00892">
    <property type="entry name" value="EamA"/>
    <property type="match status" value="2"/>
</dbReference>
<dbReference type="InterPro" id="IPR000620">
    <property type="entry name" value="EamA_dom"/>
</dbReference>
<organism evidence="8 9">
    <name type="scientific">Qipengyuania mesophila</name>
    <dbReference type="NCBI Taxonomy" id="2867246"/>
    <lineage>
        <taxon>Bacteria</taxon>
        <taxon>Pseudomonadati</taxon>
        <taxon>Pseudomonadota</taxon>
        <taxon>Alphaproteobacteria</taxon>
        <taxon>Sphingomonadales</taxon>
        <taxon>Erythrobacteraceae</taxon>
        <taxon>Qipengyuania</taxon>
    </lineage>
</organism>
<keyword evidence="5 6" id="KW-0472">Membrane</keyword>
<feature type="transmembrane region" description="Helical" evidence="6">
    <location>
        <begin position="158"/>
        <end position="177"/>
    </location>
</feature>
<feature type="domain" description="EamA" evidence="7">
    <location>
        <begin position="16"/>
        <end position="144"/>
    </location>
</feature>
<feature type="transmembrane region" description="Helical" evidence="6">
    <location>
        <begin position="246"/>
        <end position="266"/>
    </location>
</feature>
<dbReference type="InterPro" id="IPR037185">
    <property type="entry name" value="EmrE-like"/>
</dbReference>
<protein>
    <submittedName>
        <fullName evidence="8">DMT family transporter</fullName>
    </submittedName>
</protein>
<evidence type="ECO:0000256" key="6">
    <source>
        <dbReference type="SAM" id="Phobius"/>
    </source>
</evidence>
<feature type="transmembrane region" description="Helical" evidence="6">
    <location>
        <begin position="37"/>
        <end position="63"/>
    </location>
</feature>
<evidence type="ECO:0000256" key="1">
    <source>
        <dbReference type="ARBA" id="ARBA00004141"/>
    </source>
</evidence>
<dbReference type="Proteomes" id="UP000782554">
    <property type="component" value="Unassembled WGS sequence"/>
</dbReference>
<evidence type="ECO:0000313" key="8">
    <source>
        <dbReference type="EMBL" id="MBX7501594.1"/>
    </source>
</evidence>
<dbReference type="SUPFAM" id="SSF103481">
    <property type="entry name" value="Multidrug resistance efflux transporter EmrE"/>
    <property type="match status" value="2"/>
</dbReference>
<feature type="transmembrane region" description="Helical" evidence="6">
    <location>
        <begin position="100"/>
        <end position="122"/>
    </location>
</feature>
<feature type="transmembrane region" description="Helical" evidence="6">
    <location>
        <begin position="75"/>
        <end position="94"/>
    </location>
</feature>
<feature type="transmembrane region" description="Helical" evidence="6">
    <location>
        <begin position="272"/>
        <end position="289"/>
    </location>
</feature>
<keyword evidence="4 6" id="KW-1133">Transmembrane helix</keyword>